<dbReference type="NCBIfam" id="TIGR00392">
    <property type="entry name" value="ileS"/>
    <property type="match status" value="1"/>
</dbReference>
<keyword evidence="8 12" id="KW-0648">Protein biosynthesis</keyword>
<evidence type="ECO:0000256" key="4">
    <source>
        <dbReference type="ARBA" id="ARBA00022723"/>
    </source>
</evidence>
<dbReference type="PANTHER" id="PTHR42765">
    <property type="entry name" value="SOLEUCYL-TRNA SYNTHETASE"/>
    <property type="match status" value="1"/>
</dbReference>
<dbReference type="CDD" id="cd07960">
    <property type="entry name" value="Anticodon_Ia_Ile_BEm"/>
    <property type="match status" value="1"/>
</dbReference>
<dbReference type="Pfam" id="PF08264">
    <property type="entry name" value="Anticodon_1"/>
    <property type="match status" value="1"/>
</dbReference>
<dbReference type="InterPro" id="IPR023585">
    <property type="entry name" value="Ile-tRNA-ligase_type1"/>
</dbReference>
<dbReference type="InterPro" id="IPR010663">
    <property type="entry name" value="Znf_FPG/IleRS"/>
</dbReference>
<evidence type="ECO:0000259" key="13">
    <source>
        <dbReference type="Pfam" id="PF00133"/>
    </source>
</evidence>
<keyword evidence="4 12" id="KW-0479">Metal-binding</keyword>
<dbReference type="CDD" id="cd00818">
    <property type="entry name" value="IleRS_core"/>
    <property type="match status" value="1"/>
</dbReference>
<keyword evidence="7 12" id="KW-0067">ATP-binding</keyword>
<feature type="domain" description="Zinc finger FPG/IleRS-type" evidence="14">
    <location>
        <begin position="905"/>
        <end position="932"/>
    </location>
</feature>
<accession>A0ABS2IM89</accession>
<dbReference type="InterPro" id="IPR014729">
    <property type="entry name" value="Rossmann-like_a/b/a_fold"/>
</dbReference>
<dbReference type="SUPFAM" id="SSF50677">
    <property type="entry name" value="ValRS/IleRS/LeuRS editing domain"/>
    <property type="match status" value="1"/>
</dbReference>
<name>A0ABS2IM89_9GAMM</name>
<feature type="binding site" evidence="12">
    <location>
        <position position="611"/>
    </location>
    <ligand>
        <name>ATP</name>
        <dbReference type="ChEBI" id="CHEBI:30616"/>
    </ligand>
</feature>
<keyword evidence="6 12" id="KW-0862">Zinc</keyword>
<dbReference type="HAMAP" id="MF_02002">
    <property type="entry name" value="Ile_tRNA_synth_type1"/>
    <property type="match status" value="1"/>
</dbReference>
<dbReference type="InterPro" id="IPR001412">
    <property type="entry name" value="aa-tRNA-synth_I_CS"/>
</dbReference>
<organism evidence="16 17">
    <name type="scientific">Zestomonas insulae</name>
    <dbReference type="NCBI Taxonomy" id="2809017"/>
    <lineage>
        <taxon>Bacteria</taxon>
        <taxon>Pseudomonadati</taxon>
        <taxon>Pseudomonadota</taxon>
        <taxon>Gammaproteobacteria</taxon>
        <taxon>Pseudomonadales</taxon>
        <taxon>Pseudomonadaceae</taxon>
        <taxon>Zestomonas</taxon>
    </lineage>
</organism>
<dbReference type="InterPro" id="IPR013155">
    <property type="entry name" value="M/V/L/I-tRNA-synth_anticd-bd"/>
</dbReference>
<comment type="cofactor">
    <cofactor evidence="12">
        <name>Zn(2+)</name>
        <dbReference type="ChEBI" id="CHEBI:29105"/>
    </cofactor>
    <text evidence="12">Binds 1 zinc ion per subunit.</text>
</comment>
<dbReference type="PANTHER" id="PTHR42765:SF1">
    <property type="entry name" value="ISOLEUCINE--TRNA LIGASE, MITOCHONDRIAL"/>
    <property type="match status" value="1"/>
</dbReference>
<dbReference type="Pfam" id="PF06827">
    <property type="entry name" value="zf-FPG_IleRS"/>
    <property type="match status" value="1"/>
</dbReference>
<dbReference type="RefSeq" id="WP_205350267.1">
    <property type="nucleotide sequence ID" value="NZ_JAFEUP010000006.1"/>
</dbReference>
<proteinExistence type="inferred from homology"/>
<evidence type="ECO:0000256" key="1">
    <source>
        <dbReference type="ARBA" id="ARBA00006887"/>
    </source>
</evidence>
<evidence type="ECO:0000313" key="17">
    <source>
        <dbReference type="Proteomes" id="UP000717995"/>
    </source>
</evidence>
<keyword evidence="17" id="KW-1185">Reference proteome</keyword>
<dbReference type="Gene3D" id="1.10.730.20">
    <property type="match status" value="1"/>
</dbReference>
<feature type="domain" description="Methionyl/Valyl/Leucyl/Isoleucyl-tRNA synthetase anticodon-binding" evidence="15">
    <location>
        <begin position="691"/>
        <end position="847"/>
    </location>
</feature>
<dbReference type="EC" id="6.1.1.5" evidence="12"/>
<feature type="domain" description="Aminoacyl-tRNA synthetase class Ia" evidence="13">
    <location>
        <begin position="28"/>
        <end position="646"/>
    </location>
</feature>
<evidence type="ECO:0000256" key="8">
    <source>
        <dbReference type="ARBA" id="ARBA00022917"/>
    </source>
</evidence>
<comment type="subcellular location">
    <subcellularLocation>
        <location evidence="12">Cytoplasm</location>
    </subcellularLocation>
</comment>
<evidence type="ECO:0000256" key="12">
    <source>
        <dbReference type="HAMAP-Rule" id="MF_02002"/>
    </source>
</evidence>
<protein>
    <recommendedName>
        <fullName evidence="12">Isoleucine--tRNA ligase</fullName>
        <ecNumber evidence="12">6.1.1.5</ecNumber>
    </recommendedName>
    <alternativeName>
        <fullName evidence="12">Isoleucyl-tRNA synthetase</fullName>
        <shortName evidence="12">IleRS</shortName>
    </alternativeName>
</protein>
<evidence type="ECO:0000256" key="11">
    <source>
        <dbReference type="ARBA" id="ARBA00048359"/>
    </source>
</evidence>
<dbReference type="InterPro" id="IPR002301">
    <property type="entry name" value="Ile-tRNA-ligase"/>
</dbReference>
<dbReference type="Pfam" id="PF00133">
    <property type="entry name" value="tRNA-synt_1"/>
    <property type="match status" value="1"/>
</dbReference>
<gene>
    <name evidence="12 16" type="primary">ileS</name>
    <name evidence="16" type="ORF">JQX08_20450</name>
</gene>
<comment type="catalytic activity">
    <reaction evidence="11 12">
        <text>tRNA(Ile) + L-isoleucine + ATP = L-isoleucyl-tRNA(Ile) + AMP + diphosphate</text>
        <dbReference type="Rhea" id="RHEA:11060"/>
        <dbReference type="Rhea" id="RHEA-COMP:9666"/>
        <dbReference type="Rhea" id="RHEA-COMP:9695"/>
        <dbReference type="ChEBI" id="CHEBI:30616"/>
        <dbReference type="ChEBI" id="CHEBI:33019"/>
        <dbReference type="ChEBI" id="CHEBI:58045"/>
        <dbReference type="ChEBI" id="CHEBI:78442"/>
        <dbReference type="ChEBI" id="CHEBI:78528"/>
        <dbReference type="ChEBI" id="CHEBI:456215"/>
        <dbReference type="EC" id="6.1.1.5"/>
    </reaction>
</comment>
<keyword evidence="5 12" id="KW-0547">Nucleotide-binding</keyword>
<evidence type="ECO:0000256" key="6">
    <source>
        <dbReference type="ARBA" id="ARBA00022833"/>
    </source>
</evidence>
<dbReference type="SUPFAM" id="SSF52374">
    <property type="entry name" value="Nucleotidylyl transferase"/>
    <property type="match status" value="1"/>
</dbReference>
<evidence type="ECO:0000256" key="3">
    <source>
        <dbReference type="ARBA" id="ARBA00022598"/>
    </source>
</evidence>
<feature type="binding site" evidence="12">
    <location>
        <position position="909"/>
    </location>
    <ligand>
        <name>Zn(2+)</name>
        <dbReference type="ChEBI" id="CHEBI:29105"/>
    </ligand>
</feature>
<dbReference type="InterPro" id="IPR009008">
    <property type="entry name" value="Val/Leu/Ile-tRNA-synth_edit"/>
</dbReference>
<sequence>MTDYKATLNLPDTAFPMKAGLPQREPQTLQQWDSIGLYQKLREIGAGRPKFLLHDGPPYANGSIHIGHAVNKILKDIIVRSKTLSGYDAPYVPGWDCHGLPIEHKVEVTHGKNLPADKTRELCRVYAAEQIEGQKADFIRLGVLGDWANPYKTMDFANEAGEIRALAEMVKQGFVFKGLKPVNWCFDCGSALAEAEVEYQDKKSDAIDVAFVVEDQDKLAAAFGLSALSKPAAIVIWTTTPWTIPANQALNVHPEFTYALVDTGERLLLLAEELVESCLQRYGLQGQVVATAKGEALELIRFQHPFYERSAPVYLAEYVELGAGTGIVHSAPAYGEDDFRSCKHYGMSNDDILSPVQSNGVYVESLPYFGGQFIWKANPQIVEKLREVGALLKHEAISHSYMHCWRHKTPLIYRATAQWFVGMDKQPLAGGTLRERALAGIEQTAFVPAWGQARLHSMIAGRPDWCISRQRNWGVPIPFFLHKATGELHPRTIELMEAVAERVEQQGIEAWFKLDAAELLGDEAAQYDKISDTLDVWFDSGTTHWHVLRGSHNLGHASGPRADLYLEGSDQHRGWFHSSLLTGCAIDDHAPYRELLTHGFTVDENGRKMSKSLGNVIAPQQVTDSLGADILRLWVSATDYSGEMAVSQQILQRSADAYRRIRNTARFLLANLNGFDPAKDLLAAEDMLALDRWAVDRTLLLQREVEEAYGEYRFWNVYSKVHNFCVQELGGFYLDIIKDRQYTTAADSVARRSCQSALFHIAEALVRWVAPILAFTADELWQYLPGARNESVMLNTWYQGLNELPDGFDLGREFWEQVMAVKAAVNKELENQRAAKLIGGNLQAEVTLYAEEALSGELAKLGDELRFVLITSAASLAPLAAAPADAVETEVAGLKLKVVKSGHAKCGRCWHHRADVGVNPAHPEICGRCVDNIDGAGEVRHYA</sequence>
<comment type="domain">
    <text evidence="12">IleRS has two distinct active sites: one for aminoacylation and one for editing. The misactivated valine is translocated from the active site to the editing site, which sterically excludes the correctly activated isoleucine. The single editing site contains two valyl binding pockets, one specific for each substrate (Val-AMP or Val-tRNA(Ile)).</text>
</comment>
<evidence type="ECO:0000256" key="5">
    <source>
        <dbReference type="ARBA" id="ARBA00022741"/>
    </source>
</evidence>
<dbReference type="PROSITE" id="PS00178">
    <property type="entry name" value="AA_TRNA_LIGASE_I"/>
    <property type="match status" value="1"/>
</dbReference>
<feature type="binding site" evidence="12">
    <location>
        <position position="926"/>
    </location>
    <ligand>
        <name>Zn(2+)</name>
        <dbReference type="ChEBI" id="CHEBI:29105"/>
    </ligand>
</feature>
<evidence type="ECO:0000256" key="2">
    <source>
        <dbReference type="ARBA" id="ARBA00022490"/>
    </source>
</evidence>
<evidence type="ECO:0000256" key="9">
    <source>
        <dbReference type="ARBA" id="ARBA00023146"/>
    </source>
</evidence>
<feature type="short sequence motif" description="'KMSKS' region" evidence="12">
    <location>
        <begin position="608"/>
        <end position="612"/>
    </location>
</feature>
<dbReference type="InterPro" id="IPR050081">
    <property type="entry name" value="Ile-tRNA_ligase"/>
</dbReference>
<keyword evidence="2 12" id="KW-0963">Cytoplasm</keyword>
<dbReference type="Proteomes" id="UP000717995">
    <property type="component" value="Unassembled WGS sequence"/>
</dbReference>
<reference evidence="16 17" key="1">
    <citation type="submission" date="2021-02" db="EMBL/GenBank/DDBJ databases">
        <authorList>
            <person name="Lee D.-H."/>
        </authorList>
    </citation>
    <scope>NUCLEOTIDE SEQUENCE [LARGE SCALE GENOMIC DNA]</scope>
    <source>
        <strain evidence="16 17">UL073</strain>
    </source>
</reference>
<keyword evidence="9 12" id="KW-0030">Aminoacyl-tRNA synthetase</keyword>
<comment type="function">
    <text evidence="10 12">Catalyzes the attachment of isoleucine to tRNA(Ile). As IleRS can inadvertently accommodate and process structurally similar amino acids such as valine, to avoid such errors it has two additional distinct tRNA(Ile)-dependent editing activities. One activity is designated as 'pretransfer' editing and involves the hydrolysis of activated Val-AMP. The other activity is designated 'posttransfer' editing and involves deacylation of mischarged Val-tRNA(Ile).</text>
</comment>
<evidence type="ECO:0000313" key="16">
    <source>
        <dbReference type="EMBL" id="MBM7063095.1"/>
    </source>
</evidence>
<dbReference type="InterPro" id="IPR033708">
    <property type="entry name" value="Anticodon_Ile_BEm"/>
</dbReference>
<dbReference type="Gene3D" id="1.10.10.830">
    <property type="entry name" value="Ile-tRNA synthetase CP2 domain-like"/>
    <property type="match status" value="1"/>
</dbReference>
<dbReference type="Gene3D" id="3.40.50.620">
    <property type="entry name" value="HUPs"/>
    <property type="match status" value="2"/>
</dbReference>
<feature type="binding site" evidence="12">
    <location>
        <position position="906"/>
    </location>
    <ligand>
        <name>Zn(2+)</name>
        <dbReference type="ChEBI" id="CHEBI:29105"/>
    </ligand>
</feature>
<comment type="subunit">
    <text evidence="12">Monomer.</text>
</comment>
<comment type="caution">
    <text evidence="16">The sequence shown here is derived from an EMBL/GenBank/DDBJ whole genome shotgun (WGS) entry which is preliminary data.</text>
</comment>
<dbReference type="GO" id="GO:0004822">
    <property type="term" value="F:isoleucine-tRNA ligase activity"/>
    <property type="evidence" value="ECO:0007669"/>
    <property type="project" value="UniProtKB-EC"/>
</dbReference>
<dbReference type="EMBL" id="JAFEUP010000006">
    <property type="protein sequence ID" value="MBM7063095.1"/>
    <property type="molecule type" value="Genomic_DNA"/>
</dbReference>
<evidence type="ECO:0000259" key="14">
    <source>
        <dbReference type="Pfam" id="PF06827"/>
    </source>
</evidence>
<evidence type="ECO:0000259" key="15">
    <source>
        <dbReference type="Pfam" id="PF08264"/>
    </source>
</evidence>
<dbReference type="InterPro" id="IPR009080">
    <property type="entry name" value="tRNAsynth_Ia_anticodon-bd"/>
</dbReference>
<keyword evidence="3 12" id="KW-0436">Ligase</keyword>
<comment type="similarity">
    <text evidence="1 12">Belongs to the class-I aminoacyl-tRNA synthetase family. IleS type 1 subfamily.</text>
</comment>
<feature type="binding site" evidence="12">
    <location>
        <position position="929"/>
    </location>
    <ligand>
        <name>Zn(2+)</name>
        <dbReference type="ChEBI" id="CHEBI:29105"/>
    </ligand>
</feature>
<feature type="binding site" evidence="12">
    <location>
        <position position="567"/>
    </location>
    <ligand>
        <name>L-isoleucyl-5'-AMP</name>
        <dbReference type="ChEBI" id="CHEBI:178002"/>
    </ligand>
</feature>
<evidence type="ECO:0000256" key="10">
    <source>
        <dbReference type="ARBA" id="ARBA00025217"/>
    </source>
</evidence>
<dbReference type="Gene3D" id="3.90.740.10">
    <property type="entry name" value="Valyl/Leucyl/Isoleucyl-tRNA synthetase, editing domain"/>
    <property type="match status" value="1"/>
</dbReference>
<dbReference type="PRINTS" id="PR00984">
    <property type="entry name" value="TRNASYNTHILE"/>
</dbReference>
<feature type="short sequence motif" description="'HIGH' region" evidence="12">
    <location>
        <begin position="58"/>
        <end position="68"/>
    </location>
</feature>
<evidence type="ECO:0000256" key="7">
    <source>
        <dbReference type="ARBA" id="ARBA00022840"/>
    </source>
</evidence>
<dbReference type="SUPFAM" id="SSF47323">
    <property type="entry name" value="Anticodon-binding domain of a subclass of class I aminoacyl-tRNA synthetases"/>
    <property type="match status" value="1"/>
</dbReference>
<dbReference type="InterPro" id="IPR002300">
    <property type="entry name" value="aa-tRNA-synth_Ia"/>
</dbReference>